<keyword evidence="3" id="KW-1185">Reference proteome</keyword>
<dbReference type="EMBL" id="NPDZ01000004">
    <property type="protein sequence ID" value="PJZ73525.1"/>
    <property type="molecule type" value="Genomic_DNA"/>
</dbReference>
<protein>
    <recommendedName>
        <fullName evidence="5">Photosynthesis system II assembly factor Ycf48/Hcf136-like domain-containing protein</fullName>
    </recommendedName>
</protein>
<dbReference type="InterPro" id="IPR015943">
    <property type="entry name" value="WD40/YVTN_repeat-like_dom_sf"/>
</dbReference>
<organism evidence="2 4">
    <name type="scientific">Leptospira perolatii</name>
    <dbReference type="NCBI Taxonomy" id="2023191"/>
    <lineage>
        <taxon>Bacteria</taxon>
        <taxon>Pseudomonadati</taxon>
        <taxon>Spirochaetota</taxon>
        <taxon>Spirochaetia</taxon>
        <taxon>Leptospirales</taxon>
        <taxon>Leptospiraceae</taxon>
        <taxon>Leptospira</taxon>
    </lineage>
</organism>
<dbReference type="Proteomes" id="UP000231990">
    <property type="component" value="Unassembled WGS sequence"/>
</dbReference>
<evidence type="ECO:0000313" key="4">
    <source>
        <dbReference type="Proteomes" id="UP000231990"/>
    </source>
</evidence>
<proteinExistence type="predicted"/>
<dbReference type="AlphaFoldDB" id="A0A2M9ZNC1"/>
<dbReference type="CDD" id="cd15482">
    <property type="entry name" value="Sialidase_non-viral"/>
    <property type="match status" value="1"/>
</dbReference>
<dbReference type="EMBL" id="NPDY01000017">
    <property type="protein sequence ID" value="PJZ68689.1"/>
    <property type="molecule type" value="Genomic_DNA"/>
</dbReference>
<reference evidence="3 4" key="1">
    <citation type="submission" date="2017-07" db="EMBL/GenBank/DDBJ databases">
        <title>Leptospira spp. isolated from tropical soils.</title>
        <authorList>
            <person name="Thibeaux R."/>
            <person name="Iraola G."/>
            <person name="Ferres I."/>
            <person name="Bierque E."/>
            <person name="Girault D."/>
            <person name="Soupe-Gilbert M.-E."/>
            <person name="Picardeau M."/>
            <person name="Goarant C."/>
        </authorList>
    </citation>
    <scope>NUCLEOTIDE SEQUENCE [LARGE SCALE GENOMIC DNA]</scope>
    <source>
        <strain evidence="2 4">FH1-B-B1</strain>
        <strain evidence="1 3">FH1-B-C1</strain>
    </source>
</reference>
<comment type="caution">
    <text evidence="2">The sequence shown here is derived from an EMBL/GenBank/DDBJ whole genome shotgun (WGS) entry which is preliminary data.</text>
</comment>
<dbReference type="InterPro" id="IPR036278">
    <property type="entry name" value="Sialidase_sf"/>
</dbReference>
<name>A0A2M9ZNC1_9LEPT</name>
<sequence length="330" mass="36581">MRTFGYHKILLYYLLFFVPWLSNYAVDWKPKGKVHADLSRGSGNNCISNRTVFLAANDSLLQSNDKGNTWKRVESLTQKPITFVYCSARLLVSGNAEKIYLSKDGGNTWFESSGLPDPDGAAWDPVVSECGGQVFLGISTTSTGIFIVSNVFQLSAENVWKQVHHMESVIFQLQCFGSHLFVVHEGGVDTIDSSHSQEAYRLNDGLIVKCDVFRFGCLASPIAPLFYKEDSIFLISGWGAYRFRKAETGWDRIDRPFQIEPALYKKIVSCNKGWVFLAGTKMGKIETVRGSGGLNSTAISAPKDLLNIWVQGNELFALDQSGQVFAAACP</sequence>
<evidence type="ECO:0000313" key="1">
    <source>
        <dbReference type="EMBL" id="PJZ68689.1"/>
    </source>
</evidence>
<dbReference type="OrthoDB" id="9757809at2"/>
<dbReference type="SUPFAM" id="SSF50939">
    <property type="entry name" value="Sialidases"/>
    <property type="match status" value="1"/>
</dbReference>
<accession>A0A2M9ZNC1</accession>
<gene>
    <name evidence="1" type="ORF">CH360_14930</name>
    <name evidence="2" type="ORF">CH373_08435</name>
</gene>
<evidence type="ECO:0000313" key="2">
    <source>
        <dbReference type="EMBL" id="PJZ73525.1"/>
    </source>
</evidence>
<dbReference type="Proteomes" id="UP000231962">
    <property type="component" value="Unassembled WGS sequence"/>
</dbReference>
<dbReference type="Gene3D" id="2.130.10.10">
    <property type="entry name" value="YVTN repeat-like/Quinoprotein amine dehydrogenase"/>
    <property type="match status" value="1"/>
</dbReference>
<evidence type="ECO:0000313" key="3">
    <source>
        <dbReference type="Proteomes" id="UP000231962"/>
    </source>
</evidence>
<evidence type="ECO:0008006" key="5">
    <source>
        <dbReference type="Google" id="ProtNLM"/>
    </source>
</evidence>
<dbReference type="RefSeq" id="WP_100714857.1">
    <property type="nucleotide sequence ID" value="NZ_NPDY01000017.1"/>
</dbReference>